<dbReference type="RefSeq" id="WP_263544143.1">
    <property type="nucleotide sequence ID" value="NZ_JAOVZO020000020.1"/>
</dbReference>
<dbReference type="AlphaFoldDB" id="A0A9X4BI99"/>
<organism evidence="1 2">
    <name type="scientific">Tahibacter soli</name>
    <dbReference type="NCBI Taxonomy" id="2983605"/>
    <lineage>
        <taxon>Bacteria</taxon>
        <taxon>Pseudomonadati</taxon>
        <taxon>Pseudomonadota</taxon>
        <taxon>Gammaproteobacteria</taxon>
        <taxon>Lysobacterales</taxon>
        <taxon>Rhodanobacteraceae</taxon>
        <taxon>Tahibacter</taxon>
    </lineage>
</organism>
<gene>
    <name evidence="1" type="ORF">OD750_021460</name>
</gene>
<comment type="caution">
    <text evidence="1">The sequence shown here is derived from an EMBL/GenBank/DDBJ whole genome shotgun (WGS) entry which is preliminary data.</text>
</comment>
<keyword evidence="2" id="KW-1185">Reference proteome</keyword>
<dbReference type="InterPro" id="IPR001646">
    <property type="entry name" value="5peptide_repeat"/>
</dbReference>
<dbReference type="SUPFAM" id="SSF141571">
    <property type="entry name" value="Pentapeptide repeat-like"/>
    <property type="match status" value="3"/>
</dbReference>
<dbReference type="PANTHER" id="PTHR14136">
    <property type="entry name" value="BTB_POZ DOMAIN-CONTAINING PROTEIN KCTD9"/>
    <property type="match status" value="1"/>
</dbReference>
<dbReference type="EMBL" id="JAOVZO020000020">
    <property type="protein sequence ID" value="MDC8015120.1"/>
    <property type="molecule type" value="Genomic_DNA"/>
</dbReference>
<dbReference type="Proteomes" id="UP001139971">
    <property type="component" value="Unassembled WGS sequence"/>
</dbReference>
<reference evidence="1" key="1">
    <citation type="submission" date="2023-02" db="EMBL/GenBank/DDBJ databases">
        <title>Tahibacter soli sp. nov. isolated from soil.</title>
        <authorList>
            <person name="Baek J.H."/>
            <person name="Lee J.K."/>
            <person name="Choi D.G."/>
            <person name="Jeon C.O."/>
        </authorList>
    </citation>
    <scope>NUCLEOTIDE SEQUENCE</scope>
    <source>
        <strain evidence="1">BL</strain>
    </source>
</reference>
<dbReference type="Pfam" id="PF00805">
    <property type="entry name" value="Pentapeptide"/>
    <property type="match status" value="6"/>
</dbReference>
<evidence type="ECO:0000313" key="2">
    <source>
        <dbReference type="Proteomes" id="UP001139971"/>
    </source>
</evidence>
<protein>
    <submittedName>
        <fullName evidence="1">Pentapeptide repeat-containing protein</fullName>
    </submittedName>
</protein>
<sequence length="584" mass="62449">MRRFEGKYGAGTQVVFMIEYDLEKHLVYVHDHHTTHVISPGNTVAVPGGDFYLYALVHGLLGDPSAQVGSLLDNRETGMEVLQVITPGVTQMQRTRRCDSADFSPFRGFAVDLTDADLSGVVFGAVDFRLAIVRRTRFHFAAIQHCTFGPRQLTGLDLRHAMLEKANLRAFDLTGTLLDGAALLQTNLTEATLERASLRGAQLDEAIFDRANAAGAAFDGALGVALSFAGATLTNATFERARLGQPEFAGATLAGASFKDALLGAARFAAKPQGPGAADLTGVDFDNADLMAADFTGADLTVCKMPARPPRFGRTVERRTRFVRAKLTSRFLGNDWSFIDATDAAIDIDASIESARLRAEEAILPKIVFAGRNLKGADFTRAKMQEARFGGCVLVETSFDDAMLEGADFTGANLEDANFNNAKLPSSVFAEAWLYGATFDHALLLNTNFSSAMLVQVDFRNIVGNALAGVNFARACLVSADFRNVNASPAGATRTTFSVACLAGADFSAALLGNVILTGAQLSSANGSIVVSHTWRPNGRTIYYTPTILPPARTGSDTTCPDGGRGPCSIERLRSVPVPDAWRP</sequence>
<evidence type="ECO:0000313" key="1">
    <source>
        <dbReference type="EMBL" id="MDC8015120.1"/>
    </source>
</evidence>
<proteinExistence type="predicted"/>
<dbReference type="PANTHER" id="PTHR14136:SF17">
    <property type="entry name" value="BTB_POZ DOMAIN-CONTAINING PROTEIN KCTD9"/>
    <property type="match status" value="1"/>
</dbReference>
<accession>A0A9X4BI99</accession>
<name>A0A9X4BI99_9GAMM</name>
<dbReference type="InterPro" id="IPR051082">
    <property type="entry name" value="Pentapeptide-BTB/POZ_domain"/>
</dbReference>
<dbReference type="Gene3D" id="2.160.20.80">
    <property type="entry name" value="E3 ubiquitin-protein ligase SopA"/>
    <property type="match status" value="4"/>
</dbReference>